<gene>
    <name evidence="4" type="ORF">JWYL7_1816</name>
    <name evidence="5" type="ORF">SAMN05661008_01443</name>
</gene>
<dbReference type="PANTHER" id="PTHR10302">
    <property type="entry name" value="SINGLE-STRANDED DNA-BINDING PROTEIN"/>
    <property type="match status" value="1"/>
</dbReference>
<dbReference type="NCBIfam" id="TIGR00621">
    <property type="entry name" value="ssb"/>
    <property type="match status" value="1"/>
</dbReference>
<dbReference type="HAMAP" id="MF_00984">
    <property type="entry name" value="SSB"/>
    <property type="match status" value="1"/>
</dbReference>
<dbReference type="Pfam" id="PF00436">
    <property type="entry name" value="SSB"/>
    <property type="match status" value="1"/>
</dbReference>
<feature type="short sequence motif" description="Important for interaction with partner proteins" evidence="2">
    <location>
        <begin position="134"/>
        <end position="139"/>
    </location>
</feature>
<accession>A0A150FSY6</accession>
<dbReference type="PIRSF" id="PIRSF002070">
    <property type="entry name" value="SSB"/>
    <property type="match status" value="1"/>
</dbReference>
<evidence type="ECO:0000313" key="4">
    <source>
        <dbReference type="EMBL" id="KXZ40741.1"/>
    </source>
</evidence>
<keyword evidence="2" id="KW-0234">DNA repair</keyword>
<reference evidence="5 7" key="2">
    <citation type="submission" date="2016-11" db="EMBL/GenBank/DDBJ databases">
        <authorList>
            <person name="Varghese N."/>
            <person name="Submissions S."/>
        </authorList>
    </citation>
    <scope>NUCLEOTIDE SEQUENCE [LARGE SCALE GENOMIC DNA]</scope>
    <source>
        <strain evidence="5 7">DSM 7308</strain>
    </source>
</reference>
<sequence>MNNVVLVGRLTKDPELRYIPGGTAVATFSIAVNREFTNKEGKREADFINIEVWNKPAENCANYLSKGSLVGVQGALRVDRYETSTGEKRTLTKVRASRVEFLESKNRSEVRSEEFDKTFEDSDIDLEGFEALDDDDIPF</sequence>
<comment type="subunit">
    <text evidence="2">Homotetramer.</text>
</comment>
<protein>
    <recommendedName>
        <fullName evidence="2 3">Single-stranded DNA-binding protein</fullName>
        <shortName evidence="2">SSB</shortName>
    </recommendedName>
</protein>
<dbReference type="InterPro" id="IPR012340">
    <property type="entry name" value="NA-bd_OB-fold"/>
</dbReference>
<evidence type="ECO:0000313" key="6">
    <source>
        <dbReference type="Proteomes" id="UP000092605"/>
    </source>
</evidence>
<dbReference type="InterPro" id="IPR000424">
    <property type="entry name" value="Primosome_PriB/ssb"/>
</dbReference>
<dbReference type="AlphaFoldDB" id="A0A150FSY6"/>
<dbReference type="OrthoDB" id="9809878at2"/>
<evidence type="ECO:0000256" key="1">
    <source>
        <dbReference type="ARBA" id="ARBA00023125"/>
    </source>
</evidence>
<keyword evidence="7" id="KW-1185">Reference proteome</keyword>
<dbReference type="RefSeq" id="WP_066072094.1">
    <property type="nucleotide sequence ID" value="NZ_FRBG01000011.1"/>
</dbReference>
<comment type="caution">
    <text evidence="2">Lacks conserved residue(s) required for the propagation of feature annotation.</text>
</comment>
<dbReference type="PATRIC" id="fig|1121328.3.peg.1828"/>
<dbReference type="GO" id="GO:0006260">
    <property type="term" value="P:DNA replication"/>
    <property type="evidence" value="ECO:0007669"/>
    <property type="project" value="UniProtKB-UniRule"/>
</dbReference>
<dbReference type="PROSITE" id="PS50935">
    <property type="entry name" value="SSB"/>
    <property type="match status" value="1"/>
</dbReference>
<dbReference type="SUPFAM" id="SSF50249">
    <property type="entry name" value="Nucleic acid-binding proteins"/>
    <property type="match status" value="1"/>
</dbReference>
<keyword evidence="2" id="KW-0227">DNA damage</keyword>
<name>A0A150FSY6_CLOPD</name>
<dbReference type="STRING" id="1121328.JWYL7_1816"/>
<dbReference type="InterPro" id="IPR011344">
    <property type="entry name" value="ssDNA-bd"/>
</dbReference>
<dbReference type="EMBL" id="FRBG01000011">
    <property type="protein sequence ID" value="SHL09278.1"/>
    <property type="molecule type" value="Genomic_DNA"/>
</dbReference>
<dbReference type="GO" id="GO:0006310">
    <property type="term" value="P:DNA recombination"/>
    <property type="evidence" value="ECO:0007669"/>
    <property type="project" value="UniProtKB-UniRule"/>
</dbReference>
<dbReference type="PANTHER" id="PTHR10302:SF27">
    <property type="entry name" value="SINGLE-STRANDED DNA-BINDING PROTEIN"/>
    <property type="match status" value="1"/>
</dbReference>
<evidence type="ECO:0000313" key="5">
    <source>
        <dbReference type="EMBL" id="SHL09278.1"/>
    </source>
</evidence>
<evidence type="ECO:0000256" key="3">
    <source>
        <dbReference type="PIRNR" id="PIRNR002070"/>
    </source>
</evidence>
<proteinExistence type="inferred from homology"/>
<evidence type="ECO:0000256" key="2">
    <source>
        <dbReference type="HAMAP-Rule" id="MF_00984"/>
    </source>
</evidence>
<evidence type="ECO:0000313" key="7">
    <source>
        <dbReference type="Proteomes" id="UP000323392"/>
    </source>
</evidence>
<dbReference type="Gene3D" id="2.40.50.140">
    <property type="entry name" value="Nucleic acid-binding proteins"/>
    <property type="match status" value="1"/>
</dbReference>
<dbReference type="GO" id="GO:0006281">
    <property type="term" value="P:DNA repair"/>
    <property type="evidence" value="ECO:0007669"/>
    <property type="project" value="UniProtKB-UniRule"/>
</dbReference>
<dbReference type="GO" id="GO:0009295">
    <property type="term" value="C:nucleoid"/>
    <property type="evidence" value="ECO:0007669"/>
    <property type="project" value="TreeGrafter"/>
</dbReference>
<keyword evidence="2" id="KW-0235">DNA replication</keyword>
<dbReference type="Proteomes" id="UP000092605">
    <property type="component" value="Unassembled WGS sequence"/>
</dbReference>
<reference evidence="4 6" key="1">
    <citation type="submission" date="2016-02" db="EMBL/GenBank/DDBJ databases">
        <title>Draft genome sequence for Clostridium paradoxum JW-YL-7.</title>
        <authorList>
            <person name="Utturkar S.M."/>
            <person name="Lancaster A."/>
            <person name="Poole F.L."/>
            <person name="Adams M.W."/>
            <person name="Brown S.D."/>
        </authorList>
    </citation>
    <scope>NUCLEOTIDE SEQUENCE [LARGE SCALE GENOMIC DNA]</scope>
    <source>
        <strain evidence="4 6">JW-YL-7</strain>
    </source>
</reference>
<keyword evidence="2" id="KW-0233">DNA recombination</keyword>
<keyword evidence="1 2" id="KW-0238">DNA-binding</keyword>
<comment type="caution">
    <text evidence="4">The sequence shown here is derived from an EMBL/GenBank/DDBJ whole genome shotgun (WGS) entry which is preliminary data.</text>
</comment>
<dbReference type="CDD" id="cd04496">
    <property type="entry name" value="SSB_OBF"/>
    <property type="match status" value="1"/>
</dbReference>
<dbReference type="Proteomes" id="UP000323392">
    <property type="component" value="Unassembled WGS sequence"/>
</dbReference>
<organism evidence="4 6">
    <name type="scientific">Alkalithermobacter thermoalcaliphilus JW-YL-7 = DSM 7308</name>
    <dbReference type="NCBI Taxonomy" id="1121328"/>
    <lineage>
        <taxon>Bacteria</taxon>
        <taxon>Bacillati</taxon>
        <taxon>Bacillota</taxon>
        <taxon>Clostridia</taxon>
        <taxon>Peptostreptococcales</taxon>
        <taxon>Tepidibacteraceae</taxon>
        <taxon>Alkalithermobacter</taxon>
    </lineage>
</organism>
<dbReference type="GO" id="GO:0003697">
    <property type="term" value="F:single-stranded DNA binding"/>
    <property type="evidence" value="ECO:0007669"/>
    <property type="project" value="UniProtKB-UniRule"/>
</dbReference>
<dbReference type="EMBL" id="LSFY01000001">
    <property type="protein sequence ID" value="KXZ40741.1"/>
    <property type="molecule type" value="Genomic_DNA"/>
</dbReference>
<comment type="function">
    <text evidence="2">Plays an important role in DNA replication, recombination and repair. Binds to ssDNA and to an array of partner proteins to recruit them to their sites of action during DNA metabolism.</text>
</comment>